<dbReference type="Proteomes" id="UP000256964">
    <property type="component" value="Unassembled WGS sequence"/>
</dbReference>
<evidence type="ECO:0000256" key="1">
    <source>
        <dbReference type="ARBA" id="ARBA00010545"/>
    </source>
</evidence>
<dbReference type="PANTHER" id="PTHR38425:SF1">
    <property type="entry name" value="LONG CHRONOLOGICAL LIFESPAN PROTEIN 2"/>
    <property type="match status" value="1"/>
</dbReference>
<evidence type="ECO:0000313" key="6">
    <source>
        <dbReference type="Proteomes" id="UP000256964"/>
    </source>
</evidence>
<name>A0A371DN51_9APHY</name>
<sequence length="115" mass="12400">MLVQILLLCLSLHISAVLGQFGFFEQMFGGHQQQQQQRPAGGMAQWQAHSDAVPCSNYLCPDTLVCVAQPSDCPCPDVQDVKCLIPDAQDQGASTVVCVRGQDGCGIVQRLAQKI</sequence>
<organism evidence="5 6">
    <name type="scientific">Lentinus brumalis</name>
    <dbReference type="NCBI Taxonomy" id="2498619"/>
    <lineage>
        <taxon>Eukaryota</taxon>
        <taxon>Fungi</taxon>
        <taxon>Dikarya</taxon>
        <taxon>Basidiomycota</taxon>
        <taxon>Agaricomycotina</taxon>
        <taxon>Agaricomycetes</taxon>
        <taxon>Polyporales</taxon>
        <taxon>Polyporaceae</taxon>
        <taxon>Lentinus</taxon>
    </lineage>
</organism>
<comment type="similarity">
    <text evidence="1">Belongs to the LCL2 family.</text>
</comment>
<dbReference type="OrthoDB" id="2234316at2759"/>
<gene>
    <name evidence="5" type="ORF">OH76DRAFT_1399102</name>
</gene>
<dbReference type="GO" id="GO:0036503">
    <property type="term" value="P:ERAD pathway"/>
    <property type="evidence" value="ECO:0007669"/>
    <property type="project" value="TreeGrafter"/>
</dbReference>
<dbReference type="InterPro" id="IPR034543">
    <property type="entry name" value="LCL2"/>
</dbReference>
<reference evidence="5 6" key="1">
    <citation type="journal article" date="2018" name="Biotechnol. Biofuels">
        <title>Integrative visual omics of the white-rot fungus Polyporus brumalis exposes the biotechnological potential of its oxidative enzymes for delignifying raw plant biomass.</title>
        <authorList>
            <person name="Miyauchi S."/>
            <person name="Rancon A."/>
            <person name="Drula E."/>
            <person name="Hage H."/>
            <person name="Chaduli D."/>
            <person name="Favel A."/>
            <person name="Grisel S."/>
            <person name="Henrissat B."/>
            <person name="Herpoel-Gimbert I."/>
            <person name="Ruiz-Duenas F.J."/>
            <person name="Chevret D."/>
            <person name="Hainaut M."/>
            <person name="Lin J."/>
            <person name="Wang M."/>
            <person name="Pangilinan J."/>
            <person name="Lipzen A."/>
            <person name="Lesage-Meessen L."/>
            <person name="Navarro D."/>
            <person name="Riley R."/>
            <person name="Grigoriev I.V."/>
            <person name="Zhou S."/>
            <person name="Raouche S."/>
            <person name="Rosso M.N."/>
        </authorList>
    </citation>
    <scope>NUCLEOTIDE SEQUENCE [LARGE SCALE GENOMIC DNA]</scope>
    <source>
        <strain evidence="5 6">BRFM 1820</strain>
    </source>
</reference>
<proteinExistence type="inferred from homology"/>
<evidence type="ECO:0000256" key="3">
    <source>
        <dbReference type="ARBA" id="ARBA00022729"/>
    </source>
</evidence>
<dbReference type="EMBL" id="KZ857386">
    <property type="protein sequence ID" value="RDX53934.1"/>
    <property type="molecule type" value="Genomic_DNA"/>
</dbReference>
<evidence type="ECO:0000313" key="5">
    <source>
        <dbReference type="EMBL" id="RDX53934.1"/>
    </source>
</evidence>
<dbReference type="CDD" id="cd23996">
    <property type="entry name" value="LCL2-like"/>
    <property type="match status" value="1"/>
</dbReference>
<dbReference type="AlphaFoldDB" id="A0A371DN51"/>
<accession>A0A371DN51</accession>
<evidence type="ECO:0000256" key="4">
    <source>
        <dbReference type="SAM" id="SignalP"/>
    </source>
</evidence>
<dbReference type="STRING" id="139420.A0A371DN51"/>
<evidence type="ECO:0000256" key="2">
    <source>
        <dbReference type="ARBA" id="ARBA00018534"/>
    </source>
</evidence>
<keyword evidence="3 4" id="KW-0732">Signal</keyword>
<feature type="signal peptide" evidence="4">
    <location>
        <begin position="1"/>
        <end position="19"/>
    </location>
</feature>
<protein>
    <recommendedName>
        <fullName evidence="2">Long chronological lifespan protein 2</fullName>
    </recommendedName>
</protein>
<keyword evidence="6" id="KW-1185">Reference proteome</keyword>
<feature type="chain" id="PRO_5016587921" description="Long chronological lifespan protein 2" evidence="4">
    <location>
        <begin position="20"/>
        <end position="115"/>
    </location>
</feature>
<dbReference type="PANTHER" id="PTHR38425">
    <property type="entry name" value="LONG CHRONOLOGICAL LIFESPAN PROTEIN 2"/>
    <property type="match status" value="1"/>
</dbReference>